<dbReference type="RefSeq" id="WP_257450177.1">
    <property type="nucleotide sequence ID" value="NZ_JANIPJ010000018.1"/>
</dbReference>
<gene>
    <name evidence="9" type="ORF">NQZ67_22100</name>
</gene>
<name>A0A9X2MUM2_9BACL</name>
<dbReference type="InterPro" id="IPR020846">
    <property type="entry name" value="MFS_dom"/>
</dbReference>
<feature type="transmembrane region" description="Helical" evidence="7">
    <location>
        <begin position="12"/>
        <end position="32"/>
    </location>
</feature>
<accession>A0A9X2MUM2</accession>
<dbReference type="Gene3D" id="1.20.1250.20">
    <property type="entry name" value="MFS general substrate transporter like domains"/>
    <property type="match status" value="1"/>
</dbReference>
<keyword evidence="3 7" id="KW-0812">Transmembrane</keyword>
<dbReference type="CDD" id="cd17489">
    <property type="entry name" value="MFS_YfcJ_like"/>
    <property type="match status" value="1"/>
</dbReference>
<feature type="transmembrane region" description="Helical" evidence="7">
    <location>
        <begin position="98"/>
        <end position="120"/>
    </location>
</feature>
<evidence type="ECO:0000256" key="3">
    <source>
        <dbReference type="ARBA" id="ARBA00022692"/>
    </source>
</evidence>
<reference evidence="9" key="1">
    <citation type="submission" date="2022-08" db="EMBL/GenBank/DDBJ databases">
        <title>The genomic sequence of strain Paenibacillus sp. SCIV0701.</title>
        <authorList>
            <person name="Zhao H."/>
        </authorList>
    </citation>
    <scope>NUCLEOTIDE SEQUENCE</scope>
    <source>
        <strain evidence="9">SCIV0701</strain>
    </source>
</reference>
<dbReference type="GO" id="GO:0005886">
    <property type="term" value="C:plasma membrane"/>
    <property type="evidence" value="ECO:0007669"/>
    <property type="project" value="UniProtKB-SubCell"/>
</dbReference>
<feature type="transmembrane region" description="Helical" evidence="7">
    <location>
        <begin position="312"/>
        <end position="333"/>
    </location>
</feature>
<dbReference type="InterPro" id="IPR036259">
    <property type="entry name" value="MFS_trans_sf"/>
</dbReference>
<evidence type="ECO:0000256" key="5">
    <source>
        <dbReference type="ARBA" id="ARBA00023136"/>
    </source>
</evidence>
<proteinExistence type="predicted"/>
<dbReference type="InterPro" id="IPR052714">
    <property type="entry name" value="MFS_Exporter"/>
</dbReference>
<feature type="transmembrane region" description="Helical" evidence="7">
    <location>
        <begin position="254"/>
        <end position="274"/>
    </location>
</feature>
<feature type="transmembrane region" description="Helical" evidence="7">
    <location>
        <begin position="44"/>
        <end position="62"/>
    </location>
</feature>
<evidence type="ECO:0000256" key="7">
    <source>
        <dbReference type="SAM" id="Phobius"/>
    </source>
</evidence>
<feature type="transmembrane region" description="Helical" evidence="7">
    <location>
        <begin position="339"/>
        <end position="364"/>
    </location>
</feature>
<evidence type="ECO:0000256" key="2">
    <source>
        <dbReference type="ARBA" id="ARBA00022448"/>
    </source>
</evidence>
<dbReference type="PROSITE" id="PS50850">
    <property type="entry name" value="MFS"/>
    <property type="match status" value="1"/>
</dbReference>
<evidence type="ECO:0000313" key="9">
    <source>
        <dbReference type="EMBL" id="MCR2806579.1"/>
    </source>
</evidence>
<protein>
    <submittedName>
        <fullName evidence="9">MFS transporter</fullName>
    </submittedName>
</protein>
<feature type="transmembrane region" description="Helical" evidence="7">
    <location>
        <begin position="376"/>
        <end position="397"/>
    </location>
</feature>
<comment type="subcellular location">
    <subcellularLocation>
        <location evidence="1">Cell membrane</location>
        <topology evidence="1">Multi-pass membrane protein</topology>
    </subcellularLocation>
</comment>
<dbReference type="InterPro" id="IPR011701">
    <property type="entry name" value="MFS"/>
</dbReference>
<evidence type="ECO:0000313" key="10">
    <source>
        <dbReference type="Proteomes" id="UP001141950"/>
    </source>
</evidence>
<evidence type="ECO:0000259" key="8">
    <source>
        <dbReference type="PROSITE" id="PS50850"/>
    </source>
</evidence>
<organism evidence="9 10">
    <name type="scientific">Paenibacillus soyae</name>
    <dbReference type="NCBI Taxonomy" id="2969249"/>
    <lineage>
        <taxon>Bacteria</taxon>
        <taxon>Bacillati</taxon>
        <taxon>Bacillota</taxon>
        <taxon>Bacilli</taxon>
        <taxon>Bacillales</taxon>
        <taxon>Paenibacillaceae</taxon>
        <taxon>Paenibacillus</taxon>
    </lineage>
</organism>
<keyword evidence="2" id="KW-0813">Transport</keyword>
<feature type="domain" description="Major facilitator superfamily (MFS) profile" evidence="8">
    <location>
        <begin position="248"/>
        <end position="435"/>
    </location>
</feature>
<dbReference type="EMBL" id="JANIPJ010000018">
    <property type="protein sequence ID" value="MCR2806579.1"/>
    <property type="molecule type" value="Genomic_DNA"/>
</dbReference>
<dbReference type="Proteomes" id="UP001141950">
    <property type="component" value="Unassembled WGS sequence"/>
</dbReference>
<feature type="transmembrane region" description="Helical" evidence="7">
    <location>
        <begin position="403"/>
        <end position="421"/>
    </location>
</feature>
<feature type="region of interest" description="Disordered" evidence="6">
    <location>
        <begin position="209"/>
        <end position="237"/>
    </location>
</feature>
<keyword evidence="5 7" id="KW-0472">Membrane</keyword>
<dbReference type="PANTHER" id="PTHR23531">
    <property type="entry name" value="QUINOLENE RESISTANCE PROTEIN NORA"/>
    <property type="match status" value="1"/>
</dbReference>
<evidence type="ECO:0000256" key="1">
    <source>
        <dbReference type="ARBA" id="ARBA00004651"/>
    </source>
</evidence>
<dbReference type="AlphaFoldDB" id="A0A9X2MUM2"/>
<evidence type="ECO:0000256" key="4">
    <source>
        <dbReference type="ARBA" id="ARBA00022989"/>
    </source>
</evidence>
<dbReference type="SUPFAM" id="SSF103473">
    <property type="entry name" value="MFS general substrate transporter"/>
    <property type="match status" value="1"/>
</dbReference>
<feature type="compositionally biased region" description="Basic and acidic residues" evidence="6">
    <location>
        <begin position="187"/>
        <end position="197"/>
    </location>
</feature>
<dbReference type="PANTHER" id="PTHR23531:SF2">
    <property type="entry name" value="PERMEASE"/>
    <property type="match status" value="1"/>
</dbReference>
<feature type="transmembrane region" description="Helical" evidence="7">
    <location>
        <begin position="74"/>
        <end position="92"/>
    </location>
</feature>
<feature type="transmembrane region" description="Helical" evidence="7">
    <location>
        <begin position="280"/>
        <end position="300"/>
    </location>
</feature>
<dbReference type="NCBIfam" id="NF047574">
    <property type="entry name" value="opine_export_Sa"/>
    <property type="match status" value="2"/>
</dbReference>
<evidence type="ECO:0000256" key="6">
    <source>
        <dbReference type="SAM" id="MobiDB-lite"/>
    </source>
</evidence>
<dbReference type="GO" id="GO:0022857">
    <property type="term" value="F:transmembrane transporter activity"/>
    <property type="evidence" value="ECO:0007669"/>
    <property type="project" value="InterPro"/>
</dbReference>
<sequence>MRGALSLPFLRLYALALLFFSGNAILNVIIPLRGESLGATNTTIGLIMGAYLFTTMFFRPWAGRVIERTGPIKVLRAILVVNGLALILYTFTGLPGYLAARILQGVCTAFFSMALQIGIIDALPEKDRSQGISLYSLFTYMPGIVGPLLALGLWDGGDMGAFTVVMVSIAVLTGLFGYGAKMAPRAEPQDSPDRSDTSEGQGASLSVRMESGETGQEKEACQSQQQTRTKPAAAGGKQPLWRLASHPSLLKSGALMLSASLVFGSITAFVPLYAAEVSGASAGIYLMLQAGTVVVARFALRARIPSDGKWHTPFMMGTMLMVAAAALSVGLAASAGFLLFYLGAVLMGLAQAILYPTLTTYLSFVLPRENRNAMMGLFIASADLGVSLGGILMGPAADLLSYSWMYMLCALLCAAMIPVAYERRAASRASEVAAR</sequence>
<comment type="caution">
    <text evidence="9">The sequence shown here is derived from an EMBL/GenBank/DDBJ whole genome shotgun (WGS) entry which is preliminary data.</text>
</comment>
<dbReference type="Pfam" id="PF07690">
    <property type="entry name" value="MFS_1"/>
    <property type="match status" value="2"/>
</dbReference>
<feature type="region of interest" description="Disordered" evidence="6">
    <location>
        <begin position="185"/>
        <end position="204"/>
    </location>
</feature>
<keyword evidence="10" id="KW-1185">Reference proteome</keyword>
<feature type="transmembrane region" description="Helical" evidence="7">
    <location>
        <begin position="160"/>
        <end position="180"/>
    </location>
</feature>
<feature type="transmembrane region" description="Helical" evidence="7">
    <location>
        <begin position="132"/>
        <end position="154"/>
    </location>
</feature>
<keyword evidence="4 7" id="KW-1133">Transmembrane helix</keyword>